<protein>
    <submittedName>
        <fullName evidence="2">Uncharacterized protein</fullName>
    </submittedName>
</protein>
<feature type="non-terminal residue" evidence="2">
    <location>
        <position position="48"/>
    </location>
</feature>
<sequence>CRASVARGCSLHNDCPAAGDAGRSPAPTPSSPISSGRADRRACSRSAA</sequence>
<accession>A0A6J4HSI7</accession>
<name>A0A6J4HSI7_9PROT</name>
<dbReference type="EMBL" id="CADCTL010000083">
    <property type="protein sequence ID" value="CAA9231611.1"/>
    <property type="molecule type" value="Genomic_DNA"/>
</dbReference>
<evidence type="ECO:0000313" key="2">
    <source>
        <dbReference type="EMBL" id="CAA9231611.1"/>
    </source>
</evidence>
<dbReference type="AlphaFoldDB" id="A0A6J4HSI7"/>
<feature type="non-terminal residue" evidence="2">
    <location>
        <position position="1"/>
    </location>
</feature>
<reference evidence="2" key="1">
    <citation type="submission" date="2020-02" db="EMBL/GenBank/DDBJ databases">
        <authorList>
            <person name="Meier V. D."/>
        </authorList>
    </citation>
    <scope>NUCLEOTIDE SEQUENCE</scope>
    <source>
        <strain evidence="2">AVDCRST_MAG04</strain>
    </source>
</reference>
<gene>
    <name evidence="2" type="ORF">AVDCRST_MAG04-1153</name>
</gene>
<organism evidence="2">
    <name type="scientific">uncultured Acetobacteraceae bacterium</name>
    <dbReference type="NCBI Taxonomy" id="169975"/>
    <lineage>
        <taxon>Bacteria</taxon>
        <taxon>Pseudomonadati</taxon>
        <taxon>Pseudomonadota</taxon>
        <taxon>Alphaproteobacteria</taxon>
        <taxon>Acetobacterales</taxon>
        <taxon>Acetobacteraceae</taxon>
        <taxon>environmental samples</taxon>
    </lineage>
</organism>
<proteinExistence type="predicted"/>
<evidence type="ECO:0000256" key="1">
    <source>
        <dbReference type="SAM" id="MobiDB-lite"/>
    </source>
</evidence>
<feature type="region of interest" description="Disordered" evidence="1">
    <location>
        <begin position="13"/>
        <end position="48"/>
    </location>
</feature>